<keyword evidence="1" id="KW-0436">Ligase</keyword>
<dbReference type="GO" id="GO:0016874">
    <property type="term" value="F:ligase activity"/>
    <property type="evidence" value="ECO:0007669"/>
    <property type="project" value="UniProtKB-KW"/>
</dbReference>
<keyword evidence="2" id="KW-1185">Reference proteome</keyword>
<evidence type="ECO:0000313" key="1">
    <source>
        <dbReference type="EMBL" id="TCM75262.1"/>
    </source>
</evidence>
<sequence>MDNITSLIPRDRFLPLCPENTAEGAPRRTGIEIEFGGLTEARAARLVADAIGGRVIEKTAHDLVVEDSEWGAVEICLDTQWRDKAGGKLADLGLDLSRAVVPVEIVTPPLEPGQLPALDRLRGALRAAGAQGSRNGLLLGFGVHLNPAVADETTEAILPVARAFALIEDWLRKADPIDPARRLLPFVDPWPRRLVDRLAGEAVDWSMADFIDAYLAETPTRNRGLDLLPLFRHLDEGRVSGALGDGGLVSARPTFHYRLPDCRIDEAGWRIAYEWNRWVMVERLAADGAALDRLAGEWLDYRAALTTTRGDWFAHLEERLGDLELWTAA</sequence>
<organism evidence="1 2">
    <name type="scientific">Rhodovulum steppense</name>
    <dbReference type="NCBI Taxonomy" id="540251"/>
    <lineage>
        <taxon>Bacteria</taxon>
        <taxon>Pseudomonadati</taxon>
        <taxon>Pseudomonadota</taxon>
        <taxon>Alphaproteobacteria</taxon>
        <taxon>Rhodobacterales</taxon>
        <taxon>Paracoccaceae</taxon>
        <taxon>Rhodovulum</taxon>
    </lineage>
</organism>
<name>A0A4R1YGJ4_9RHOB</name>
<dbReference type="Proteomes" id="UP000295277">
    <property type="component" value="Unassembled WGS sequence"/>
</dbReference>
<reference evidence="1 2" key="1">
    <citation type="submission" date="2019-03" db="EMBL/GenBank/DDBJ databases">
        <title>Genomic Encyclopedia of Type Strains, Phase IV (KMG-IV): sequencing the most valuable type-strain genomes for metagenomic binning, comparative biology and taxonomic classification.</title>
        <authorList>
            <person name="Goeker M."/>
        </authorList>
    </citation>
    <scope>NUCLEOTIDE SEQUENCE [LARGE SCALE GENOMIC DNA]</scope>
    <source>
        <strain evidence="1 2">DSM 21153</strain>
    </source>
</reference>
<protein>
    <submittedName>
        <fullName evidence="1">Putative amidoligase enzyme</fullName>
    </submittedName>
</protein>
<comment type="caution">
    <text evidence="1">The sequence shown here is derived from an EMBL/GenBank/DDBJ whole genome shotgun (WGS) entry which is preliminary data.</text>
</comment>
<dbReference type="AlphaFoldDB" id="A0A4R1YGJ4"/>
<evidence type="ECO:0000313" key="2">
    <source>
        <dbReference type="Proteomes" id="UP000295277"/>
    </source>
</evidence>
<dbReference type="InterPro" id="IPR022025">
    <property type="entry name" value="Amidoligase_2"/>
</dbReference>
<dbReference type="OrthoDB" id="5597599at2"/>
<proteinExistence type="predicted"/>
<gene>
    <name evidence="1" type="ORF">EV216_14017</name>
</gene>
<dbReference type="RefSeq" id="WP_132697020.1">
    <property type="nucleotide sequence ID" value="NZ_SLVM01000040.1"/>
</dbReference>
<accession>A0A4R1YGJ4</accession>
<dbReference type="Pfam" id="PF12224">
    <property type="entry name" value="Amidoligase_2"/>
    <property type="match status" value="1"/>
</dbReference>
<dbReference type="EMBL" id="SLVM01000040">
    <property type="protein sequence ID" value="TCM75262.1"/>
    <property type="molecule type" value="Genomic_DNA"/>
</dbReference>